<proteinExistence type="predicted"/>
<feature type="domain" description="DNA/pantothenate metabolism flavoprotein C-terminal" evidence="1">
    <location>
        <begin position="5"/>
        <end position="223"/>
    </location>
</feature>
<dbReference type="Pfam" id="PF04127">
    <property type="entry name" value="DFP"/>
    <property type="match status" value="1"/>
</dbReference>
<name>A0A4R9K372_9LEPT</name>
<evidence type="ECO:0000313" key="2">
    <source>
        <dbReference type="EMBL" id="TGL59340.1"/>
    </source>
</evidence>
<reference evidence="2" key="1">
    <citation type="journal article" date="2019" name="PLoS Negl. Trop. Dis.">
        <title>Revisiting the worldwide diversity of Leptospira species in the environment.</title>
        <authorList>
            <person name="Vincent A.T."/>
            <person name="Schiettekatte O."/>
            <person name="Bourhy P."/>
            <person name="Veyrier F.J."/>
            <person name="Picardeau M."/>
        </authorList>
    </citation>
    <scope>NUCLEOTIDE SEQUENCE [LARGE SCALE GENOMIC DNA]</scope>
    <source>
        <strain evidence="2">201702476</strain>
    </source>
</reference>
<dbReference type="Proteomes" id="UP000297693">
    <property type="component" value="Unassembled WGS sequence"/>
</dbReference>
<dbReference type="OrthoDB" id="9802554at2"/>
<organism evidence="2 3">
    <name type="scientific">Leptospira ognonensis</name>
    <dbReference type="NCBI Taxonomy" id="2484945"/>
    <lineage>
        <taxon>Bacteria</taxon>
        <taxon>Pseudomonadati</taxon>
        <taxon>Spirochaetota</taxon>
        <taxon>Spirochaetia</taxon>
        <taxon>Leptospirales</taxon>
        <taxon>Leptospiraceae</taxon>
        <taxon>Leptospira</taxon>
    </lineage>
</organism>
<dbReference type="InterPro" id="IPR007085">
    <property type="entry name" value="DNA/pantothenate-metab_flavo_C"/>
</dbReference>
<dbReference type="GO" id="GO:0015937">
    <property type="term" value="P:coenzyme A biosynthetic process"/>
    <property type="evidence" value="ECO:0007669"/>
    <property type="project" value="UniProtKB-ARBA"/>
</dbReference>
<keyword evidence="3" id="KW-1185">Reference proteome</keyword>
<dbReference type="InterPro" id="IPR035929">
    <property type="entry name" value="CoaB-like_sf"/>
</dbReference>
<comment type="caution">
    <text evidence="2">The sequence shown here is derived from an EMBL/GenBank/DDBJ whole genome shotgun (WGS) entry which is preliminary data.</text>
</comment>
<dbReference type="RefSeq" id="WP_135623529.1">
    <property type="nucleotide sequence ID" value="NZ_RQGD01000024.1"/>
</dbReference>
<dbReference type="Gene3D" id="3.40.50.10300">
    <property type="entry name" value="CoaB-like"/>
    <property type="match status" value="1"/>
</dbReference>
<dbReference type="EMBL" id="RQGD01000024">
    <property type="protein sequence ID" value="TGL59340.1"/>
    <property type="molecule type" value="Genomic_DNA"/>
</dbReference>
<sequence>MNSFRKIIITSGPTREWLDPVRYISNASSGKMGYHIAESFARKVDVEIVYIHGNTLEKYANVPNVTKNIAVDTTIQLRDVVISEITNDTLLVMAAAPADFRPIMTAKHKIKKENQEGTKNGLLLELEENPDVLVSVTDHILGNNLHNVMRVGFAAETQDLDKNAKAKILKKGIGYIIGNYVGHNIGFGEIDSSVIIYNADGIVKKIGPFPKELIAEQIVEFLLNI</sequence>
<dbReference type="GO" id="GO:0003824">
    <property type="term" value="F:catalytic activity"/>
    <property type="evidence" value="ECO:0007669"/>
    <property type="project" value="UniProtKB-ARBA"/>
</dbReference>
<evidence type="ECO:0000313" key="3">
    <source>
        <dbReference type="Proteomes" id="UP000297693"/>
    </source>
</evidence>
<protein>
    <submittedName>
        <fullName evidence="2">Phosphopantothenoylcysteine decarboxylase</fullName>
    </submittedName>
</protein>
<dbReference type="AlphaFoldDB" id="A0A4R9K372"/>
<gene>
    <name evidence="2" type="ORF">EHQ58_08830</name>
</gene>
<evidence type="ECO:0000259" key="1">
    <source>
        <dbReference type="Pfam" id="PF04127"/>
    </source>
</evidence>
<accession>A0A4R9K372</accession>
<dbReference type="SUPFAM" id="SSF102645">
    <property type="entry name" value="CoaB-like"/>
    <property type="match status" value="1"/>
</dbReference>